<dbReference type="AlphaFoldDB" id="A0A0C9YZN1"/>
<reference evidence="2 3" key="1">
    <citation type="submission" date="2014-04" db="EMBL/GenBank/DDBJ databases">
        <authorList>
            <consortium name="DOE Joint Genome Institute"/>
            <person name="Kuo A."/>
            <person name="Kohler A."/>
            <person name="Costa M.D."/>
            <person name="Nagy L.G."/>
            <person name="Floudas D."/>
            <person name="Copeland A."/>
            <person name="Barry K.W."/>
            <person name="Cichocki N."/>
            <person name="Veneault-Fourrey C."/>
            <person name="LaButti K."/>
            <person name="Lindquist E.A."/>
            <person name="Lipzen A."/>
            <person name="Lundell T."/>
            <person name="Morin E."/>
            <person name="Murat C."/>
            <person name="Sun H."/>
            <person name="Tunlid A."/>
            <person name="Henrissat B."/>
            <person name="Grigoriev I.V."/>
            <person name="Hibbett D.S."/>
            <person name="Martin F."/>
            <person name="Nordberg H.P."/>
            <person name="Cantor M.N."/>
            <person name="Hua S.X."/>
        </authorList>
    </citation>
    <scope>NUCLEOTIDE SEQUENCE [LARGE SCALE GENOMIC DNA]</scope>
    <source>
        <strain evidence="2 3">441</strain>
    </source>
</reference>
<protein>
    <submittedName>
        <fullName evidence="2">Uncharacterized protein</fullName>
    </submittedName>
</protein>
<keyword evidence="1" id="KW-0812">Transmembrane</keyword>
<keyword evidence="1" id="KW-0472">Membrane</keyword>
<dbReference type="EMBL" id="KN833742">
    <property type="protein sequence ID" value="KIK22241.1"/>
    <property type="molecule type" value="Genomic_DNA"/>
</dbReference>
<keyword evidence="1" id="KW-1133">Transmembrane helix</keyword>
<reference evidence="3" key="2">
    <citation type="submission" date="2015-01" db="EMBL/GenBank/DDBJ databases">
        <title>Evolutionary Origins and Diversification of the Mycorrhizal Mutualists.</title>
        <authorList>
            <consortium name="DOE Joint Genome Institute"/>
            <consortium name="Mycorrhizal Genomics Consortium"/>
            <person name="Kohler A."/>
            <person name="Kuo A."/>
            <person name="Nagy L.G."/>
            <person name="Floudas D."/>
            <person name="Copeland A."/>
            <person name="Barry K.W."/>
            <person name="Cichocki N."/>
            <person name="Veneault-Fourrey C."/>
            <person name="LaButti K."/>
            <person name="Lindquist E.A."/>
            <person name="Lipzen A."/>
            <person name="Lundell T."/>
            <person name="Morin E."/>
            <person name="Murat C."/>
            <person name="Riley R."/>
            <person name="Ohm R."/>
            <person name="Sun H."/>
            <person name="Tunlid A."/>
            <person name="Henrissat B."/>
            <person name="Grigoriev I.V."/>
            <person name="Hibbett D.S."/>
            <person name="Martin F."/>
        </authorList>
    </citation>
    <scope>NUCLEOTIDE SEQUENCE [LARGE SCALE GENOMIC DNA]</scope>
    <source>
        <strain evidence="3">441</strain>
    </source>
</reference>
<feature type="transmembrane region" description="Helical" evidence="1">
    <location>
        <begin position="49"/>
        <end position="71"/>
    </location>
</feature>
<sequence length="78" mass="8925">MRTRCSLRNCCTTGRTRFPSPLFYHFDRLIRNGHMDVTFLSLPDPPVSAGSPLFILITVLDIIMILSHLPFHPVVPQF</sequence>
<evidence type="ECO:0000313" key="3">
    <source>
        <dbReference type="Proteomes" id="UP000054018"/>
    </source>
</evidence>
<organism evidence="2 3">
    <name type="scientific">Pisolithus microcarpus 441</name>
    <dbReference type="NCBI Taxonomy" id="765257"/>
    <lineage>
        <taxon>Eukaryota</taxon>
        <taxon>Fungi</taxon>
        <taxon>Dikarya</taxon>
        <taxon>Basidiomycota</taxon>
        <taxon>Agaricomycotina</taxon>
        <taxon>Agaricomycetes</taxon>
        <taxon>Agaricomycetidae</taxon>
        <taxon>Boletales</taxon>
        <taxon>Sclerodermatineae</taxon>
        <taxon>Pisolithaceae</taxon>
        <taxon>Pisolithus</taxon>
    </lineage>
</organism>
<evidence type="ECO:0000313" key="2">
    <source>
        <dbReference type="EMBL" id="KIK22241.1"/>
    </source>
</evidence>
<name>A0A0C9YZN1_9AGAM</name>
<evidence type="ECO:0000256" key="1">
    <source>
        <dbReference type="SAM" id="Phobius"/>
    </source>
</evidence>
<dbReference type="HOGENOM" id="CLU_2622954_0_0_1"/>
<gene>
    <name evidence="2" type="ORF">PISMIDRAFT_680580</name>
</gene>
<accession>A0A0C9YZN1</accession>
<proteinExistence type="predicted"/>
<dbReference type="Proteomes" id="UP000054018">
    <property type="component" value="Unassembled WGS sequence"/>
</dbReference>
<keyword evidence="3" id="KW-1185">Reference proteome</keyword>